<proteinExistence type="predicted"/>
<dbReference type="KEGG" id="vha:VIBHAR_01405"/>
<dbReference type="InterPro" id="IPR016169">
    <property type="entry name" value="FAD-bd_PCMH_sub2"/>
</dbReference>
<dbReference type="Proteomes" id="UP000008152">
    <property type="component" value="Chromosome I"/>
</dbReference>
<name>A7MZS5_VIBC1</name>
<dbReference type="AlphaFoldDB" id="A7MZS5"/>
<sequence length="50" mass="5705">MAPQHIWAKKQKDGSWLMDALIPLNELKYKLELNGIDGEESEGFQTLNGF</sequence>
<gene>
    <name evidence="1" type="ordered locus">VIBHAR_01405</name>
</gene>
<protein>
    <submittedName>
        <fullName evidence="1">Uncharacterized protein</fullName>
    </submittedName>
</protein>
<dbReference type="Gene3D" id="3.30.465.10">
    <property type="match status" value="1"/>
</dbReference>
<dbReference type="InterPro" id="IPR036318">
    <property type="entry name" value="FAD-bd_PCMH-like_sf"/>
</dbReference>
<dbReference type="GO" id="GO:0050660">
    <property type="term" value="F:flavin adenine dinucleotide binding"/>
    <property type="evidence" value="ECO:0007669"/>
    <property type="project" value="InterPro"/>
</dbReference>
<accession>A7MZS5</accession>
<dbReference type="EMBL" id="CP000789">
    <property type="protein sequence ID" value="ABU70381.1"/>
    <property type="molecule type" value="Genomic_DNA"/>
</dbReference>
<reference evidence="1 2" key="1">
    <citation type="submission" date="2007-08" db="EMBL/GenBank/DDBJ databases">
        <authorList>
            <consortium name="The Vibrio harveyi Genome Sequencing Project"/>
            <person name="Bassler B."/>
            <person name="Clifton S.W."/>
            <person name="Fulton L."/>
            <person name="Delehaunty K."/>
            <person name="Fronick C."/>
            <person name="Harrison M."/>
            <person name="Markivic C."/>
            <person name="Fulton R."/>
            <person name="Tin-Wollam A.-M."/>
            <person name="Shah N."/>
            <person name="Pepin K."/>
            <person name="Nash W."/>
            <person name="Thiruvilangam P."/>
            <person name="Bhonagiri V."/>
            <person name="Waters C."/>
            <person name="Tu K.C."/>
            <person name="Irgon J."/>
            <person name="Wilson R.K."/>
        </authorList>
    </citation>
    <scope>NUCLEOTIDE SEQUENCE [LARGE SCALE GENOMIC DNA]</scope>
    <source>
        <strain evidence="2">ATCC BAA-1116 / BB120</strain>
    </source>
</reference>
<organism evidence="1 2">
    <name type="scientific">Vibrio campbellii (strain ATCC BAA-1116)</name>
    <dbReference type="NCBI Taxonomy" id="2902295"/>
    <lineage>
        <taxon>Bacteria</taxon>
        <taxon>Pseudomonadati</taxon>
        <taxon>Pseudomonadota</taxon>
        <taxon>Gammaproteobacteria</taxon>
        <taxon>Vibrionales</taxon>
        <taxon>Vibrionaceae</taxon>
        <taxon>Vibrio</taxon>
    </lineage>
</organism>
<dbReference type="PATRIC" id="fig|338187.25.peg.1248"/>
<dbReference type="SUPFAM" id="SSF56176">
    <property type="entry name" value="FAD-binding/transporter-associated domain-like"/>
    <property type="match status" value="1"/>
</dbReference>
<evidence type="ECO:0000313" key="2">
    <source>
        <dbReference type="Proteomes" id="UP000008152"/>
    </source>
</evidence>
<evidence type="ECO:0000313" key="1">
    <source>
        <dbReference type="EMBL" id="ABU70381.1"/>
    </source>
</evidence>